<sequence>MNTPISKKQHKDPKSETKRRSARLRAKVLNNLNTANDSFVNLENELQIVNMESNTTITPFNNTPAKNKYKNQNLGRPLKEYMALKSRMSCLLTPNVKQLNSSESKNKTRKTDDRKASVSDKLLAELYNLYGD</sequence>
<organism evidence="3 4">
    <name type="scientific">Pogonomyrmex barbatus</name>
    <name type="common">red harvester ant</name>
    <dbReference type="NCBI Taxonomy" id="144034"/>
    <lineage>
        <taxon>Eukaryota</taxon>
        <taxon>Metazoa</taxon>
        <taxon>Ecdysozoa</taxon>
        <taxon>Arthropoda</taxon>
        <taxon>Hexapoda</taxon>
        <taxon>Insecta</taxon>
        <taxon>Pterygota</taxon>
        <taxon>Neoptera</taxon>
        <taxon>Endopterygota</taxon>
        <taxon>Hymenoptera</taxon>
        <taxon>Apocrita</taxon>
        <taxon>Aculeata</taxon>
        <taxon>Formicoidea</taxon>
        <taxon>Formicidae</taxon>
        <taxon>Myrmicinae</taxon>
        <taxon>Pogonomyrmex</taxon>
    </lineage>
</organism>
<feature type="compositionally biased region" description="Basic and acidic residues" evidence="2">
    <location>
        <begin position="104"/>
        <end position="117"/>
    </location>
</feature>
<feature type="region of interest" description="Disordered" evidence="2">
    <location>
        <begin position="1"/>
        <end position="22"/>
    </location>
</feature>
<feature type="coiled-coil region" evidence="1">
    <location>
        <begin position="25"/>
        <end position="52"/>
    </location>
</feature>
<evidence type="ECO:0000313" key="3">
    <source>
        <dbReference type="Proteomes" id="UP000504615"/>
    </source>
</evidence>
<dbReference type="GeneID" id="105426492"/>
<gene>
    <name evidence="4" type="primary">LOC105426492</name>
</gene>
<keyword evidence="1" id="KW-0175">Coiled coil</keyword>
<dbReference type="KEGG" id="pbar:105426492"/>
<evidence type="ECO:0000256" key="1">
    <source>
        <dbReference type="SAM" id="Coils"/>
    </source>
</evidence>
<keyword evidence="3" id="KW-1185">Reference proteome</keyword>
<name>A0A6I9WB05_9HYME</name>
<dbReference type="AlphaFoldDB" id="A0A6I9WB05"/>
<dbReference type="OrthoDB" id="7684052at2759"/>
<dbReference type="RefSeq" id="XP_011636044.1">
    <property type="nucleotide sequence ID" value="XM_011637742.2"/>
</dbReference>
<evidence type="ECO:0000313" key="4">
    <source>
        <dbReference type="RefSeq" id="XP_011636044.1"/>
    </source>
</evidence>
<proteinExistence type="predicted"/>
<feature type="region of interest" description="Disordered" evidence="2">
    <location>
        <begin position="94"/>
        <end position="117"/>
    </location>
</feature>
<reference evidence="4" key="1">
    <citation type="submission" date="2025-08" db="UniProtKB">
        <authorList>
            <consortium name="RefSeq"/>
        </authorList>
    </citation>
    <scope>IDENTIFICATION</scope>
</reference>
<dbReference type="Proteomes" id="UP000504615">
    <property type="component" value="Unplaced"/>
</dbReference>
<accession>A0A6I9WB05</accession>
<evidence type="ECO:0000256" key="2">
    <source>
        <dbReference type="SAM" id="MobiDB-lite"/>
    </source>
</evidence>
<protein>
    <submittedName>
        <fullName evidence="4">Uncharacterized protein LOC105426492</fullName>
    </submittedName>
</protein>